<evidence type="ECO:0000259" key="5">
    <source>
        <dbReference type="PROSITE" id="PS50076"/>
    </source>
</evidence>
<dbReference type="PROSITE" id="PS51074">
    <property type="entry name" value="DPH_MB"/>
    <property type="match status" value="1"/>
</dbReference>
<dbReference type="GO" id="GO:0001671">
    <property type="term" value="F:ATPase activator activity"/>
    <property type="evidence" value="ECO:0007669"/>
    <property type="project" value="TreeGrafter"/>
</dbReference>
<evidence type="ECO:0000256" key="2">
    <source>
        <dbReference type="ARBA" id="ARBA00022723"/>
    </source>
</evidence>
<keyword evidence="3" id="KW-0862">Zinc</keyword>
<proteinExistence type="inferred from homology"/>
<keyword evidence="4" id="KW-0408">Iron</keyword>
<dbReference type="SMART" id="SM00271">
    <property type="entry name" value="DnaJ"/>
    <property type="match status" value="1"/>
</dbReference>
<dbReference type="PANTHER" id="PTHR45255">
    <property type="entry name" value="DNAJ HOMOLOG SUBFAMILY C MEMBER 24"/>
    <property type="match status" value="1"/>
</dbReference>
<dbReference type="Gene3D" id="3.10.660.10">
    <property type="entry name" value="DPH Zinc finger"/>
    <property type="match status" value="1"/>
</dbReference>
<sequence length="180" mass="19745">MDHYSVLGVSRAAPLSKLRESYYAQARKCHPDKMRSATDSSPFHAVQAAWDTLSEPESRSAYDEALAAAEACAPSLVTSSSKAAGATAYAWECVRLDQMDYDDEEELYSYPCRCGDCFEFGDDEMTVSVGETHTEGQHTQGNQFIEFMLPCSGCSLKLHLTNVPCADSRPPPELANQDVV</sequence>
<evidence type="ECO:0000256" key="1">
    <source>
        <dbReference type="ARBA" id="ARBA00006169"/>
    </source>
</evidence>
<dbReference type="InterPro" id="IPR001623">
    <property type="entry name" value="DnaJ_domain"/>
</dbReference>
<feature type="domain" description="J" evidence="5">
    <location>
        <begin position="2"/>
        <end position="66"/>
    </location>
</feature>
<keyword evidence="2" id="KW-0479">Metal-binding</keyword>
<evidence type="ECO:0000256" key="3">
    <source>
        <dbReference type="ARBA" id="ARBA00022833"/>
    </source>
</evidence>
<dbReference type="Pfam" id="PF00226">
    <property type="entry name" value="DnaJ"/>
    <property type="match status" value="1"/>
</dbReference>
<dbReference type="SUPFAM" id="SSF144217">
    <property type="entry name" value="CSL zinc finger"/>
    <property type="match status" value="1"/>
</dbReference>
<dbReference type="SUPFAM" id="SSF46565">
    <property type="entry name" value="Chaperone J-domain"/>
    <property type="match status" value="1"/>
</dbReference>
<accession>A0A7S2HHD6</accession>
<dbReference type="CDD" id="cd06257">
    <property type="entry name" value="DnaJ"/>
    <property type="match status" value="1"/>
</dbReference>
<dbReference type="InterPro" id="IPR007872">
    <property type="entry name" value="DPH_MB_dom"/>
</dbReference>
<dbReference type="InterPro" id="IPR036671">
    <property type="entry name" value="DPH_MB_sf"/>
</dbReference>
<dbReference type="Gene3D" id="1.10.287.110">
    <property type="entry name" value="DnaJ domain"/>
    <property type="match status" value="1"/>
</dbReference>
<comment type="similarity">
    <text evidence="1">Belongs to the DPH4 family.</text>
</comment>
<protein>
    <recommendedName>
        <fullName evidence="8">DPH-type MB domain-containing protein</fullName>
    </recommendedName>
</protein>
<name>A0A7S2HHD6_9STRA</name>
<dbReference type="Pfam" id="PF05207">
    <property type="entry name" value="Zn_ribbon_CSL"/>
    <property type="match status" value="1"/>
</dbReference>
<dbReference type="InterPro" id="IPR036869">
    <property type="entry name" value="J_dom_sf"/>
</dbReference>
<evidence type="ECO:0000256" key="4">
    <source>
        <dbReference type="ARBA" id="ARBA00023004"/>
    </source>
</evidence>
<feature type="domain" description="DPH-type MB" evidence="6">
    <location>
        <begin position="90"/>
        <end position="163"/>
    </location>
</feature>
<evidence type="ECO:0000259" key="6">
    <source>
        <dbReference type="PROSITE" id="PS51074"/>
    </source>
</evidence>
<dbReference type="PROSITE" id="PS50076">
    <property type="entry name" value="DNAJ_2"/>
    <property type="match status" value="1"/>
</dbReference>
<dbReference type="AlphaFoldDB" id="A0A7S2HHD6"/>
<dbReference type="PANTHER" id="PTHR45255:SF1">
    <property type="entry name" value="DNAJ HOMOLOG SUBFAMILY C MEMBER 24"/>
    <property type="match status" value="1"/>
</dbReference>
<evidence type="ECO:0008006" key="8">
    <source>
        <dbReference type="Google" id="ProtNLM"/>
    </source>
</evidence>
<reference evidence="7" key="1">
    <citation type="submission" date="2021-01" db="EMBL/GenBank/DDBJ databases">
        <authorList>
            <person name="Corre E."/>
            <person name="Pelletier E."/>
            <person name="Niang G."/>
            <person name="Scheremetjew M."/>
            <person name="Finn R."/>
            <person name="Kale V."/>
            <person name="Holt S."/>
            <person name="Cochrane G."/>
            <person name="Meng A."/>
            <person name="Brown T."/>
            <person name="Cohen L."/>
        </authorList>
    </citation>
    <scope>NUCLEOTIDE SEQUENCE</scope>
    <source>
        <strain evidence="7">CCMP1381</strain>
    </source>
</reference>
<dbReference type="GO" id="GO:0008198">
    <property type="term" value="F:ferrous iron binding"/>
    <property type="evidence" value="ECO:0007669"/>
    <property type="project" value="TreeGrafter"/>
</dbReference>
<evidence type="ECO:0000313" key="7">
    <source>
        <dbReference type="EMBL" id="CAD9490741.1"/>
    </source>
</evidence>
<gene>
    <name evidence="7" type="ORF">DSPE1174_LOCUS31825</name>
</gene>
<organism evidence="7">
    <name type="scientific">Octactis speculum</name>
    <dbReference type="NCBI Taxonomy" id="3111310"/>
    <lineage>
        <taxon>Eukaryota</taxon>
        <taxon>Sar</taxon>
        <taxon>Stramenopiles</taxon>
        <taxon>Ochrophyta</taxon>
        <taxon>Dictyochophyceae</taxon>
        <taxon>Dictyochales</taxon>
        <taxon>Dictyochaceae</taxon>
        <taxon>Octactis</taxon>
    </lineage>
</organism>
<dbReference type="EMBL" id="HBGS01061050">
    <property type="protein sequence ID" value="CAD9490741.1"/>
    <property type="molecule type" value="Transcribed_RNA"/>
</dbReference>
<dbReference type="PRINTS" id="PR00625">
    <property type="entry name" value="JDOMAIN"/>
</dbReference>